<dbReference type="InterPro" id="IPR013097">
    <property type="entry name" value="Dabb"/>
</dbReference>
<dbReference type="Proteomes" id="UP000504607">
    <property type="component" value="Chromosome 4"/>
</dbReference>
<comment type="subunit">
    <text evidence="1">Homodimer.</text>
</comment>
<dbReference type="SMART" id="SM00886">
    <property type="entry name" value="Dabb"/>
    <property type="match status" value="2"/>
</dbReference>
<sequence>MPLCIPTVPVPAFHQTLSPTSPKGFVLSNPKGLLHDFEILPVLRSQAEGSIHLRRKNHGRKSILGCNGSESANDALADDSVKKRNIVEHIFLLRAKSDLSDVEEKGMLDYLYTSQYQMSGIIAISLGRIEDPNVDNFTHAVYMRFQKKEDIARFYVNSYYSGVLKEHVIPYCYGSVSVDYESEVEDDILPIFRRGEEFNHGMECILLMSVFDTAPGDAVKDALATLQNLILRFRPFIVQATQGYNLKLTDSEYTHAAVIRFPSIEALEAFRESTEYKDMWRLKFHPIIRKAVLIHFSVDPVGTELM</sequence>
<evidence type="ECO:0000313" key="3">
    <source>
        <dbReference type="Proteomes" id="UP000504607"/>
    </source>
</evidence>
<proteinExistence type="predicted"/>
<organism evidence="5">
    <name type="scientific">Elaeis guineensis var. tenera</name>
    <name type="common">Oil palm</name>
    <dbReference type="NCBI Taxonomy" id="51953"/>
    <lineage>
        <taxon>Eukaryota</taxon>
        <taxon>Viridiplantae</taxon>
        <taxon>Streptophyta</taxon>
        <taxon>Embryophyta</taxon>
        <taxon>Tracheophyta</taxon>
        <taxon>Spermatophyta</taxon>
        <taxon>Magnoliopsida</taxon>
        <taxon>Liliopsida</taxon>
        <taxon>Arecaceae</taxon>
        <taxon>Arecoideae</taxon>
        <taxon>Cocoseae</taxon>
        <taxon>Elaeidinae</taxon>
        <taxon>Elaeis</taxon>
    </lineage>
</organism>
<gene>
    <name evidence="4 5" type="primary">LOC105042869</name>
</gene>
<accession>A0A6J0PGY3</accession>
<keyword evidence="3" id="KW-1185">Reference proteome</keyword>
<evidence type="ECO:0000256" key="1">
    <source>
        <dbReference type="ARBA" id="ARBA00011738"/>
    </source>
</evidence>
<feature type="domain" description="Stress-response A/B barrel" evidence="2">
    <location>
        <begin position="202"/>
        <end position="296"/>
    </location>
</feature>
<dbReference type="Pfam" id="PF07876">
    <property type="entry name" value="Dabb"/>
    <property type="match status" value="1"/>
</dbReference>
<dbReference type="SUPFAM" id="SSF54909">
    <property type="entry name" value="Dimeric alpha+beta barrel"/>
    <property type="match status" value="2"/>
</dbReference>
<dbReference type="PANTHER" id="PTHR33178">
    <property type="match status" value="1"/>
</dbReference>
<dbReference type="PROSITE" id="PS51502">
    <property type="entry name" value="S_R_A_B_BARREL"/>
    <property type="match status" value="2"/>
</dbReference>
<reference evidence="5" key="1">
    <citation type="submission" date="2022-04" db="UniProtKB">
        <authorList>
            <consortium name="RefSeq"/>
        </authorList>
    </citation>
    <scope>IDENTIFICATION</scope>
</reference>
<protein>
    <submittedName>
        <fullName evidence="4 5">Uncharacterized protein LOC105042869</fullName>
    </submittedName>
</protein>
<dbReference type="PANTHER" id="PTHR33178:SF5">
    <property type="entry name" value="EXPRESSED PROTEIN"/>
    <property type="match status" value="1"/>
</dbReference>
<dbReference type="RefSeq" id="XP_019705277.1">
    <property type="nucleotide sequence ID" value="XM_019849718.2"/>
</dbReference>
<dbReference type="KEGG" id="egu:105042869"/>
<evidence type="ECO:0000313" key="5">
    <source>
        <dbReference type="RefSeq" id="XP_019705277.1"/>
    </source>
</evidence>
<name>A0A6J0PGY3_ELAGV</name>
<evidence type="ECO:0000259" key="2">
    <source>
        <dbReference type="PROSITE" id="PS51502"/>
    </source>
</evidence>
<dbReference type="OrthoDB" id="2016695at2759"/>
<dbReference type="GeneID" id="105042869"/>
<dbReference type="RefSeq" id="XP_010918516.1">
    <property type="nucleotide sequence ID" value="XM_010920214.2"/>
</dbReference>
<dbReference type="AlphaFoldDB" id="A0A6J0PGY3"/>
<evidence type="ECO:0000313" key="4">
    <source>
        <dbReference type="RefSeq" id="XP_010918516.1"/>
    </source>
</evidence>
<dbReference type="InterPro" id="IPR011008">
    <property type="entry name" value="Dimeric_a/b-barrel"/>
</dbReference>
<dbReference type="InterPro" id="IPR044662">
    <property type="entry name" value="HS1/DABB1-like"/>
</dbReference>
<dbReference type="Gene3D" id="3.30.70.100">
    <property type="match status" value="2"/>
</dbReference>
<feature type="domain" description="Stress-response A/B barrel" evidence="2">
    <location>
        <begin position="87"/>
        <end position="180"/>
    </location>
</feature>